<evidence type="ECO:0000256" key="4">
    <source>
        <dbReference type="PIRSR" id="PIRSR601559-51"/>
    </source>
</evidence>
<evidence type="ECO:0000256" key="5">
    <source>
        <dbReference type="PROSITE-ProRule" id="PRU00679"/>
    </source>
</evidence>
<protein>
    <submittedName>
        <fullName evidence="6">Phosphotriesterase-related protein</fullName>
    </submittedName>
</protein>
<keyword evidence="2" id="KW-0378">Hydrolase</keyword>
<comment type="cofactor">
    <cofactor evidence="4">
        <name>a divalent metal cation</name>
        <dbReference type="ChEBI" id="CHEBI:60240"/>
    </cofactor>
    <text evidence="4">Binds 2 divalent metal cations per subunit.</text>
</comment>
<evidence type="ECO:0000313" key="7">
    <source>
        <dbReference type="Proteomes" id="UP000521748"/>
    </source>
</evidence>
<dbReference type="PANTHER" id="PTHR10819:SF3">
    <property type="entry name" value="PHOSPHOTRIESTERASE-RELATED PROTEIN"/>
    <property type="match status" value="1"/>
</dbReference>
<evidence type="ECO:0000256" key="1">
    <source>
        <dbReference type="ARBA" id="ARBA00022723"/>
    </source>
</evidence>
<feature type="binding site" evidence="4">
    <location>
        <position position="250"/>
    </location>
    <ligand>
        <name>Zn(2+)</name>
        <dbReference type="ChEBI" id="CHEBI:29105"/>
        <label>1</label>
    </ligand>
</feature>
<feature type="binding site" evidence="4">
    <location>
        <position position="193"/>
    </location>
    <ligand>
        <name>Zn(2+)</name>
        <dbReference type="ChEBI" id="CHEBI:29105"/>
        <label>2</label>
    </ligand>
</feature>
<dbReference type="GO" id="GO:0008270">
    <property type="term" value="F:zinc ion binding"/>
    <property type="evidence" value="ECO:0007669"/>
    <property type="project" value="InterPro"/>
</dbReference>
<dbReference type="Proteomes" id="UP000521748">
    <property type="component" value="Unassembled WGS sequence"/>
</dbReference>
<comment type="similarity">
    <text evidence="5">Belongs to the metallo-dependent hydrolases superfamily. Phosphotriesterase family.</text>
</comment>
<evidence type="ECO:0000256" key="3">
    <source>
        <dbReference type="PIRSR" id="PIRSR601559-50"/>
    </source>
</evidence>
<reference evidence="6 7" key="1">
    <citation type="submission" date="2020-07" db="EMBL/GenBank/DDBJ databases">
        <title>Sequencing the genomes of 1000 actinobacteria strains.</title>
        <authorList>
            <person name="Klenk H.-P."/>
        </authorList>
    </citation>
    <scope>NUCLEOTIDE SEQUENCE [LARGE SCALE GENOMIC DNA]</scope>
    <source>
        <strain evidence="6 7">DSM 102047</strain>
    </source>
</reference>
<dbReference type="PROSITE" id="PS51347">
    <property type="entry name" value="PHOSPHOTRIESTERASE_2"/>
    <property type="match status" value="1"/>
</dbReference>
<feature type="binding site" evidence="4">
    <location>
        <position position="165"/>
    </location>
    <ligand>
        <name>Zn(2+)</name>
        <dbReference type="ChEBI" id="CHEBI:29105"/>
        <label>2</label>
    </ligand>
</feature>
<dbReference type="SUPFAM" id="SSF51556">
    <property type="entry name" value="Metallo-dependent hydrolases"/>
    <property type="match status" value="1"/>
</dbReference>
<dbReference type="InterPro" id="IPR001559">
    <property type="entry name" value="Phosphotriesterase"/>
</dbReference>
<feature type="binding site" description="via carbamate group" evidence="4">
    <location>
        <position position="132"/>
    </location>
    <ligand>
        <name>Zn(2+)</name>
        <dbReference type="ChEBI" id="CHEBI:29105"/>
        <label>1</label>
    </ligand>
</feature>
<evidence type="ECO:0000256" key="2">
    <source>
        <dbReference type="ARBA" id="ARBA00022801"/>
    </source>
</evidence>
<dbReference type="PANTHER" id="PTHR10819">
    <property type="entry name" value="PHOSPHOTRIESTERASE-RELATED"/>
    <property type="match status" value="1"/>
</dbReference>
<feature type="binding site" description="via carbamate group" evidence="4">
    <location>
        <position position="132"/>
    </location>
    <ligand>
        <name>Zn(2+)</name>
        <dbReference type="ChEBI" id="CHEBI:29105"/>
        <label>2</label>
    </ligand>
</feature>
<proteinExistence type="inferred from homology"/>
<keyword evidence="7" id="KW-1185">Reference proteome</keyword>
<feature type="modified residue" description="N6-carboxylysine" evidence="3 5">
    <location>
        <position position="132"/>
    </location>
</feature>
<dbReference type="GO" id="GO:0016787">
    <property type="term" value="F:hydrolase activity"/>
    <property type="evidence" value="ECO:0007669"/>
    <property type="project" value="UniProtKB-KW"/>
</dbReference>
<feature type="binding site" evidence="4">
    <location>
        <position position="27"/>
    </location>
    <ligand>
        <name>Zn(2+)</name>
        <dbReference type="ChEBI" id="CHEBI:29105"/>
        <label>1</label>
    </ligand>
</feature>
<dbReference type="Gene3D" id="3.20.20.140">
    <property type="entry name" value="Metal-dependent hydrolases"/>
    <property type="match status" value="1"/>
</dbReference>
<comment type="caution">
    <text evidence="6">The sequence shown here is derived from an EMBL/GenBank/DDBJ whole genome shotgun (WGS) entry which is preliminary data.</text>
</comment>
<accession>A0A7Y9LR82</accession>
<name>A0A7Y9LR82_9MICC</name>
<evidence type="ECO:0000313" key="6">
    <source>
        <dbReference type="EMBL" id="NYE94110.1"/>
    </source>
</evidence>
<dbReference type="RefSeq" id="WP_179387917.1">
    <property type="nucleotide sequence ID" value="NZ_JACBYQ010000001.1"/>
</dbReference>
<dbReference type="PIRSF" id="PIRSF016839">
    <property type="entry name" value="PhP"/>
    <property type="match status" value="1"/>
</dbReference>
<feature type="binding site" evidence="4">
    <location>
        <position position="29"/>
    </location>
    <ligand>
        <name>Zn(2+)</name>
        <dbReference type="ChEBI" id="CHEBI:29105"/>
        <label>1</label>
    </ligand>
</feature>
<sequence length="302" mass="32135">MSDVKEPTARTILGDLPSSRLGLANSHDHVFFASPLLPQQELDDELLGEQELAAFTAAGGQSVVQWTPAGLGRRRTALARLSRRTGVHILSATGRHRAVHYPEDARYQTEDALTARFLADLKAKSLPCGLIKIGTGFHHLDDFERLSLHAAAHAQLATGAPIAVHLELGTAGQLVLAELAQLGVPAEGIVLGHLGRNPDSGYLTELAQSGAWLCFDGPSRTNHATDWRLFSVLEELASAGHLPQLLLGGDTTTAAARSVTSGPGMPALLSVTGQRIARLLGTEAWQKISVGNPSRAFALRNR</sequence>
<dbReference type="Pfam" id="PF02126">
    <property type="entry name" value="PTE"/>
    <property type="match status" value="1"/>
</dbReference>
<gene>
    <name evidence="6" type="ORF">FHU41_000331</name>
</gene>
<organism evidence="6 7">
    <name type="scientific">Psychromicrobium silvestre</name>
    <dbReference type="NCBI Taxonomy" id="1645614"/>
    <lineage>
        <taxon>Bacteria</taxon>
        <taxon>Bacillati</taxon>
        <taxon>Actinomycetota</taxon>
        <taxon>Actinomycetes</taxon>
        <taxon>Micrococcales</taxon>
        <taxon>Micrococcaceae</taxon>
        <taxon>Psychromicrobium</taxon>
    </lineage>
</organism>
<dbReference type="EMBL" id="JACBYQ010000001">
    <property type="protein sequence ID" value="NYE94110.1"/>
    <property type="molecule type" value="Genomic_DNA"/>
</dbReference>
<dbReference type="AlphaFoldDB" id="A0A7Y9LR82"/>
<keyword evidence="1 4" id="KW-0479">Metal-binding</keyword>
<dbReference type="InterPro" id="IPR032466">
    <property type="entry name" value="Metal_Hydrolase"/>
</dbReference>